<evidence type="ECO:0000256" key="6">
    <source>
        <dbReference type="SAM" id="Phobius"/>
    </source>
</evidence>
<evidence type="ECO:0000256" key="5">
    <source>
        <dbReference type="ARBA" id="ARBA00023136"/>
    </source>
</evidence>
<evidence type="ECO:0000313" key="8">
    <source>
        <dbReference type="Proteomes" id="UP000289326"/>
    </source>
</evidence>
<keyword evidence="8" id="KW-1185">Reference proteome</keyword>
<sequence>MQFTSISIAIIFALASLGLFIFSTKKLSNSLKILGDSKFKQILLYISKNNFISLLIGTLLTTLIQSSDGAVALIMSLLAARFINLRSAIAFLLGANIGTATTSLIVSFQANFAFTEYFILLIFVGVFGTLIFKKTSLINLFTILISIGMIFFSLKIMSSAAKEIVKSEFFVNAVKFVGINPWSSFLFSFILTGILQSSSASITLYQIMYTSSQNLLNLNSAIGLIFGANVGTTLTGLIIAYSSKNINSKKIAIVWGITNLSISILLLFFLSPLGYYADFINLIISPKNKSLQLSIAHLFFNLILVSIFIWLIKPLENLVNKITRDKFNRREYEIILPHELINQNTYLAIKASQKAIQIQSKIALKGFNLLNAYIQNIDKNKIDEFDNLAHIVDTSRHEIYKYLIKINTKKMSKYDSKLHLSLVLSSQSIAKIMHLGTKIIAELKFLIKTHKHSKTNLVQLILHEIKDLINIIQSLIENVSKQLQNYSQQQSSLISKLKENVDSLSFEFLNLYIDKLKNNTVINYDFDYSRLLRSIERIAHHCLRIDKYMQNTI</sequence>
<feature type="transmembrane region" description="Helical" evidence="6">
    <location>
        <begin position="215"/>
        <end position="240"/>
    </location>
</feature>
<reference evidence="7 8" key="1">
    <citation type="submission" date="2019-01" db="EMBL/GenBank/DDBJ databases">
        <title>Complete sequence and annotation of the Mycoplasma phocirhinis strain 852T genome.</title>
        <authorList>
            <person name="Frasca S.Jr."/>
            <person name="Kutish G.F."/>
            <person name="Castellanos Gell J."/>
            <person name="Michaels D.L."/>
            <person name="Brown D.R."/>
        </authorList>
    </citation>
    <scope>NUCLEOTIDE SEQUENCE [LARGE SCALE GENOMIC DNA]</scope>
    <source>
        <strain evidence="7 8">852</strain>
    </source>
</reference>
<keyword evidence="3 6" id="KW-0812">Transmembrane</keyword>
<dbReference type="Pfam" id="PF02690">
    <property type="entry name" value="Na_Pi_cotrans"/>
    <property type="match status" value="2"/>
</dbReference>
<dbReference type="RefSeq" id="WP_130429429.1">
    <property type="nucleotide sequence ID" value="NZ_CP034841.1"/>
</dbReference>
<name>A0A4V0ZAG8_9BACT</name>
<dbReference type="PANTHER" id="PTHR10010:SF46">
    <property type="entry name" value="SODIUM-DEPENDENT PHOSPHATE TRANSPORT PROTEIN 2B"/>
    <property type="match status" value="1"/>
</dbReference>
<dbReference type="PANTHER" id="PTHR10010">
    <property type="entry name" value="SOLUTE CARRIER FAMILY 34 SODIUM PHOSPHATE , MEMBER 2-RELATED"/>
    <property type="match status" value="1"/>
</dbReference>
<dbReference type="GO" id="GO:0044341">
    <property type="term" value="P:sodium-dependent phosphate transport"/>
    <property type="evidence" value="ECO:0007669"/>
    <property type="project" value="InterPro"/>
</dbReference>
<comment type="subcellular location">
    <subcellularLocation>
        <location evidence="1">Cell membrane</location>
        <topology evidence="1">Multi-pass membrane protein</topology>
    </subcellularLocation>
</comment>
<dbReference type="GO" id="GO:0005436">
    <property type="term" value="F:sodium:phosphate symporter activity"/>
    <property type="evidence" value="ECO:0007669"/>
    <property type="project" value="InterPro"/>
</dbReference>
<evidence type="ECO:0000256" key="4">
    <source>
        <dbReference type="ARBA" id="ARBA00022989"/>
    </source>
</evidence>
<dbReference type="KEGG" id="mphi:EG856_01810"/>
<keyword evidence="4 6" id="KW-1133">Transmembrane helix</keyword>
<feature type="transmembrane region" description="Helical" evidence="6">
    <location>
        <begin position="42"/>
        <end position="64"/>
    </location>
</feature>
<keyword evidence="2" id="KW-1003">Cell membrane</keyword>
<evidence type="ECO:0000256" key="1">
    <source>
        <dbReference type="ARBA" id="ARBA00004651"/>
    </source>
</evidence>
<gene>
    <name evidence="7" type="ORF">EG856_01810</name>
</gene>
<feature type="transmembrane region" description="Helical" evidence="6">
    <location>
        <begin position="252"/>
        <end position="271"/>
    </location>
</feature>
<dbReference type="Proteomes" id="UP000289326">
    <property type="component" value="Chromosome"/>
</dbReference>
<accession>A0A4V0ZAG8</accession>
<feature type="transmembrane region" description="Helical" evidence="6">
    <location>
        <begin position="169"/>
        <end position="195"/>
    </location>
</feature>
<dbReference type="OrthoDB" id="9763003at2"/>
<dbReference type="InterPro" id="IPR003841">
    <property type="entry name" value="Na/Pi_transpt"/>
</dbReference>
<dbReference type="SUPFAM" id="SSF109755">
    <property type="entry name" value="PhoU-like"/>
    <property type="match status" value="1"/>
</dbReference>
<evidence type="ECO:0000313" key="7">
    <source>
        <dbReference type="EMBL" id="QBF34652.1"/>
    </source>
</evidence>
<evidence type="ECO:0000256" key="2">
    <source>
        <dbReference type="ARBA" id="ARBA00022475"/>
    </source>
</evidence>
<dbReference type="NCBIfam" id="NF037997">
    <property type="entry name" value="Na_Pi_symport"/>
    <property type="match status" value="1"/>
</dbReference>
<feature type="transmembrane region" description="Helical" evidence="6">
    <location>
        <begin position="138"/>
        <end position="157"/>
    </location>
</feature>
<evidence type="ECO:0000256" key="3">
    <source>
        <dbReference type="ARBA" id="ARBA00022692"/>
    </source>
</evidence>
<keyword evidence="5 6" id="KW-0472">Membrane</keyword>
<feature type="transmembrane region" description="Helical" evidence="6">
    <location>
        <begin position="6"/>
        <end position="22"/>
    </location>
</feature>
<dbReference type="AlphaFoldDB" id="A0A4V0ZAG8"/>
<proteinExistence type="predicted"/>
<organism evidence="7 8">
    <name type="scientific">Mycoplasmopsis phocirhinis</name>
    <dbReference type="NCBI Taxonomy" id="142650"/>
    <lineage>
        <taxon>Bacteria</taxon>
        <taxon>Bacillati</taxon>
        <taxon>Mycoplasmatota</taxon>
        <taxon>Mycoplasmoidales</taxon>
        <taxon>Metamycoplasmataceae</taxon>
        <taxon>Mycoplasmopsis</taxon>
    </lineage>
</organism>
<feature type="transmembrane region" description="Helical" evidence="6">
    <location>
        <begin position="114"/>
        <end position="132"/>
    </location>
</feature>
<dbReference type="InterPro" id="IPR038078">
    <property type="entry name" value="PhoU-like_sf"/>
</dbReference>
<dbReference type="Gene3D" id="1.20.58.220">
    <property type="entry name" value="Phosphate transport system protein phou homolog 2, domain 2"/>
    <property type="match status" value="1"/>
</dbReference>
<dbReference type="GO" id="GO:0005886">
    <property type="term" value="C:plasma membrane"/>
    <property type="evidence" value="ECO:0007669"/>
    <property type="project" value="UniProtKB-SubCell"/>
</dbReference>
<feature type="transmembrane region" description="Helical" evidence="6">
    <location>
        <begin position="291"/>
        <end position="312"/>
    </location>
</feature>
<protein>
    <submittedName>
        <fullName evidence="7">Na/Pi cotransporter family protein</fullName>
    </submittedName>
</protein>
<dbReference type="EMBL" id="CP034841">
    <property type="protein sequence ID" value="QBF34652.1"/>
    <property type="molecule type" value="Genomic_DNA"/>
</dbReference>